<dbReference type="AlphaFoldDB" id="A0AAD7WTB2"/>
<comment type="caution">
    <text evidence="1">The sequence shown here is derived from an EMBL/GenBank/DDBJ whole genome shotgun (WGS) entry which is preliminary data.</text>
</comment>
<proteinExistence type="predicted"/>
<protein>
    <submittedName>
        <fullName evidence="1">Uncharacterized protein</fullName>
    </submittedName>
</protein>
<dbReference type="EMBL" id="JAINUG010000035">
    <property type="protein sequence ID" value="KAJ8408240.1"/>
    <property type="molecule type" value="Genomic_DNA"/>
</dbReference>
<organism evidence="1 2">
    <name type="scientific">Aldrovandia affinis</name>
    <dbReference type="NCBI Taxonomy" id="143900"/>
    <lineage>
        <taxon>Eukaryota</taxon>
        <taxon>Metazoa</taxon>
        <taxon>Chordata</taxon>
        <taxon>Craniata</taxon>
        <taxon>Vertebrata</taxon>
        <taxon>Euteleostomi</taxon>
        <taxon>Actinopterygii</taxon>
        <taxon>Neopterygii</taxon>
        <taxon>Teleostei</taxon>
        <taxon>Notacanthiformes</taxon>
        <taxon>Halosauridae</taxon>
        <taxon>Aldrovandia</taxon>
    </lineage>
</organism>
<gene>
    <name evidence="1" type="ORF">AAFF_G00256540</name>
</gene>
<keyword evidence="2" id="KW-1185">Reference proteome</keyword>
<accession>A0AAD7WTB2</accession>
<dbReference type="Proteomes" id="UP001221898">
    <property type="component" value="Unassembled WGS sequence"/>
</dbReference>
<sequence length="122" mass="13123">MGLPGCLGMESGILVREWGRGQRGWVSATCRVTSRRLVQSGALVRGFLARRSDTHGILAAVPTSRSDKERLLLSGQSWHPGLENSTQCGLEYHSADGIWNFLNGFNGLASGPATAVKQKRAS</sequence>
<reference evidence="1" key="1">
    <citation type="journal article" date="2023" name="Science">
        <title>Genome structures resolve the early diversification of teleost fishes.</title>
        <authorList>
            <person name="Parey E."/>
            <person name="Louis A."/>
            <person name="Montfort J."/>
            <person name="Bouchez O."/>
            <person name="Roques C."/>
            <person name="Iampietro C."/>
            <person name="Lluch J."/>
            <person name="Castinel A."/>
            <person name="Donnadieu C."/>
            <person name="Desvignes T."/>
            <person name="Floi Bucao C."/>
            <person name="Jouanno E."/>
            <person name="Wen M."/>
            <person name="Mejri S."/>
            <person name="Dirks R."/>
            <person name="Jansen H."/>
            <person name="Henkel C."/>
            <person name="Chen W.J."/>
            <person name="Zahm M."/>
            <person name="Cabau C."/>
            <person name="Klopp C."/>
            <person name="Thompson A.W."/>
            <person name="Robinson-Rechavi M."/>
            <person name="Braasch I."/>
            <person name="Lecointre G."/>
            <person name="Bobe J."/>
            <person name="Postlethwait J.H."/>
            <person name="Berthelot C."/>
            <person name="Roest Crollius H."/>
            <person name="Guiguen Y."/>
        </authorList>
    </citation>
    <scope>NUCLEOTIDE SEQUENCE</scope>
    <source>
        <strain evidence="1">NC1722</strain>
    </source>
</reference>
<name>A0AAD7WTB2_9TELE</name>
<evidence type="ECO:0000313" key="1">
    <source>
        <dbReference type="EMBL" id="KAJ8408240.1"/>
    </source>
</evidence>
<evidence type="ECO:0000313" key="2">
    <source>
        <dbReference type="Proteomes" id="UP001221898"/>
    </source>
</evidence>